<dbReference type="PRINTS" id="PR00111">
    <property type="entry name" value="ABHYDROLASE"/>
</dbReference>
<name>A0A1E5XIW4_9HYPH</name>
<evidence type="ECO:0000259" key="2">
    <source>
        <dbReference type="Pfam" id="PF00561"/>
    </source>
</evidence>
<accession>A0A1E5XIW4</accession>
<evidence type="ECO:0000313" key="3">
    <source>
        <dbReference type="EMBL" id="OEO28542.1"/>
    </source>
</evidence>
<dbReference type="Gene3D" id="3.40.50.1820">
    <property type="entry name" value="alpha/beta hydrolase"/>
    <property type="match status" value="1"/>
</dbReference>
<keyword evidence="1" id="KW-0378">Hydrolase</keyword>
<organism evidence="3 4">
    <name type="scientific">Devosia insulae DS-56</name>
    <dbReference type="NCBI Taxonomy" id="1116389"/>
    <lineage>
        <taxon>Bacteria</taxon>
        <taxon>Pseudomonadati</taxon>
        <taxon>Pseudomonadota</taxon>
        <taxon>Alphaproteobacteria</taxon>
        <taxon>Hyphomicrobiales</taxon>
        <taxon>Devosiaceae</taxon>
        <taxon>Devosia</taxon>
    </lineage>
</organism>
<dbReference type="InterPro" id="IPR029058">
    <property type="entry name" value="AB_hydrolase_fold"/>
</dbReference>
<comment type="caution">
    <text evidence="3">The sequence shown here is derived from an EMBL/GenBank/DDBJ whole genome shotgun (WGS) entry which is preliminary data.</text>
</comment>
<sequence length="258" mass="27582">MPEFKNGAATVHYEILGEGKPLLLLAGTASDGASWGPLLPLLPGRQLILIDNRGSGRTRVEGPIELAEMVADCAALLDHLGLERVEVIGHSLGGFLGLALAATHPSRVSRLVTMGAGTISPKARVLFRDLSRLYFTVPPPDWFRLLFQWLFSTPFFADEANVAAAAAASTAYPHRQSPGDFARQVVAIDRGMIVDLSTVACEVLALSGDLDLLAPFGAVEELHGKVPRFTHAPIANAAHSLHWEAPAAVAREINGFLR</sequence>
<dbReference type="InterPro" id="IPR050266">
    <property type="entry name" value="AB_hydrolase_sf"/>
</dbReference>
<evidence type="ECO:0000256" key="1">
    <source>
        <dbReference type="ARBA" id="ARBA00022801"/>
    </source>
</evidence>
<dbReference type="EMBL" id="LAJE02000363">
    <property type="protein sequence ID" value="OEO28542.1"/>
    <property type="molecule type" value="Genomic_DNA"/>
</dbReference>
<evidence type="ECO:0000313" key="4">
    <source>
        <dbReference type="Proteomes" id="UP000095463"/>
    </source>
</evidence>
<keyword evidence="4" id="KW-1185">Reference proteome</keyword>
<protein>
    <recommendedName>
        <fullName evidence="2">AB hydrolase-1 domain-containing protein</fullName>
    </recommendedName>
</protein>
<proteinExistence type="predicted"/>
<gene>
    <name evidence="3" type="ORF">VW23_003620</name>
</gene>
<dbReference type="RefSeq" id="WP_069912027.1">
    <property type="nucleotide sequence ID" value="NZ_LAJE02000363.1"/>
</dbReference>
<dbReference type="GO" id="GO:0016020">
    <property type="term" value="C:membrane"/>
    <property type="evidence" value="ECO:0007669"/>
    <property type="project" value="TreeGrafter"/>
</dbReference>
<dbReference type="PANTHER" id="PTHR43798">
    <property type="entry name" value="MONOACYLGLYCEROL LIPASE"/>
    <property type="match status" value="1"/>
</dbReference>
<dbReference type="Pfam" id="PF00561">
    <property type="entry name" value="Abhydrolase_1"/>
    <property type="match status" value="1"/>
</dbReference>
<dbReference type="GO" id="GO:0016787">
    <property type="term" value="F:hydrolase activity"/>
    <property type="evidence" value="ECO:0007669"/>
    <property type="project" value="UniProtKB-KW"/>
</dbReference>
<dbReference type="PANTHER" id="PTHR43798:SF31">
    <property type="entry name" value="AB HYDROLASE SUPERFAMILY PROTEIN YCLE"/>
    <property type="match status" value="1"/>
</dbReference>
<dbReference type="InterPro" id="IPR000073">
    <property type="entry name" value="AB_hydrolase_1"/>
</dbReference>
<dbReference type="OrthoDB" id="9796770at2"/>
<dbReference type="SUPFAM" id="SSF53474">
    <property type="entry name" value="alpha/beta-Hydrolases"/>
    <property type="match status" value="1"/>
</dbReference>
<reference evidence="3 4" key="1">
    <citation type="journal article" date="2015" name="Genome Announc.">
        <title>Genome Assemblies of Three Soil-Associated Devosia species: D. insulae, D. limi, and D. soli.</title>
        <authorList>
            <person name="Hassan Y.I."/>
            <person name="Lepp D."/>
            <person name="Zhou T."/>
        </authorList>
    </citation>
    <scope>NUCLEOTIDE SEQUENCE [LARGE SCALE GENOMIC DNA]</scope>
    <source>
        <strain evidence="3 4">DS-56</strain>
    </source>
</reference>
<dbReference type="Proteomes" id="UP000095463">
    <property type="component" value="Unassembled WGS sequence"/>
</dbReference>
<dbReference type="AlphaFoldDB" id="A0A1E5XIW4"/>
<feature type="domain" description="AB hydrolase-1" evidence="2">
    <location>
        <begin position="20"/>
        <end position="245"/>
    </location>
</feature>